<sequence>MKHKFGWTFGLFFLFVYIPNFIYTFDCYYCANCLNTQRGVRITARPEDWCYKIVWQSGRGNQQIVSRGASSDCRQDNYNDQSMAIPGVFSGVARYCCRKHLCNSTPPRLIYWFRSNHYDDINCFVNSHLQLKRNETDGYYKTKYPDVPKYSSLSDKKRSFFATKTKSRSMELIFQENPTKFIQSKLMTNKKTINYIRHIGSQTDYREESTQTDPFSPTYTISGGEHPEVFTLSDFTYGKGLPVTSIEISFIERLRARREWEQNHTIDMTRTKLVIEREIRQWQIREKEIKMFQDAYHKLFTKNLHAYIKIDEDLTQNIIDLFIHRQEKQLKLQHKRLETETSRDIRRIKRMYRLRAAQINAVTSYNHLGVIGMSQRGNGCFTSLKPPWHKRPDDIITTFKNMTSKIYTPCSNFNYLIDQHIHRSRINIFKLEELLPKNALIAEIDETDRLMILKNNHNKKTSRRIRDLEKAYQLIQEEKTKQLLIPEKKSLRFVEKIELINHVKQSQTIPIQIERHDHRRIAIIKLQNYLRGITVQSKISSLDNTNDNYRNRLVSPRTQIYDYLEGATIADMFDFLSKELLRLQCEHIIHLFVLLADRYRYQQETTETACRIRSIERQILEDHALQEMFSLDSNCDIKSYLEDLILESITNTANEQAKLEIKQITETLVNLTDEINNSLSNQNDIEIIVSQLVHQFLFPRIQKILTQEKYKNFHLRIKLPAINK</sequence>
<feature type="coiled-coil region" evidence="7">
    <location>
        <begin position="654"/>
        <end position="681"/>
    </location>
</feature>
<dbReference type="Proteomes" id="UP000663836">
    <property type="component" value="Unassembled WGS sequence"/>
</dbReference>
<evidence type="ECO:0000256" key="5">
    <source>
        <dbReference type="ARBA" id="ARBA00029468"/>
    </source>
</evidence>
<organism evidence="9 10">
    <name type="scientific">Rotaria sordida</name>
    <dbReference type="NCBI Taxonomy" id="392033"/>
    <lineage>
        <taxon>Eukaryota</taxon>
        <taxon>Metazoa</taxon>
        <taxon>Spiralia</taxon>
        <taxon>Gnathifera</taxon>
        <taxon>Rotifera</taxon>
        <taxon>Eurotatoria</taxon>
        <taxon>Bdelloidea</taxon>
        <taxon>Philodinida</taxon>
        <taxon>Philodinidae</taxon>
        <taxon>Rotaria</taxon>
    </lineage>
</organism>
<dbReference type="Pfam" id="PF14738">
    <property type="entry name" value="CFAP91"/>
    <property type="match status" value="1"/>
</dbReference>
<feature type="domain" description="CFAP91" evidence="8">
    <location>
        <begin position="202"/>
        <end position="347"/>
    </location>
</feature>
<comment type="caution">
    <text evidence="9">The sequence shown here is derived from an EMBL/GenBank/DDBJ whole genome shotgun (WGS) entry which is preliminary data.</text>
</comment>
<keyword evidence="3" id="KW-0206">Cytoskeleton</keyword>
<evidence type="ECO:0000313" key="10">
    <source>
        <dbReference type="Proteomes" id="UP000663836"/>
    </source>
</evidence>
<dbReference type="AlphaFoldDB" id="A0A819CIJ8"/>
<keyword evidence="4" id="KW-0966">Cell projection</keyword>
<evidence type="ECO:0000256" key="1">
    <source>
        <dbReference type="ARBA" id="ARBA00004430"/>
    </source>
</evidence>
<protein>
    <recommendedName>
        <fullName evidence="6">Cilia- and flagella-associated protein 91</fullName>
    </recommendedName>
</protein>
<name>A0A819CIJ8_9BILA</name>
<accession>A0A819CIJ8</accession>
<evidence type="ECO:0000256" key="7">
    <source>
        <dbReference type="SAM" id="Coils"/>
    </source>
</evidence>
<evidence type="ECO:0000256" key="3">
    <source>
        <dbReference type="ARBA" id="ARBA00023212"/>
    </source>
</evidence>
<keyword evidence="7" id="KW-0175">Coiled coil</keyword>
<comment type="subcellular location">
    <subcellularLocation>
        <location evidence="1">Cytoplasm</location>
        <location evidence="1">Cytoskeleton</location>
        <location evidence="1">Cilium axoneme</location>
    </subcellularLocation>
</comment>
<reference evidence="9" key="1">
    <citation type="submission" date="2021-02" db="EMBL/GenBank/DDBJ databases">
        <authorList>
            <person name="Nowell W R."/>
        </authorList>
    </citation>
    <scope>NUCLEOTIDE SEQUENCE</scope>
</reference>
<evidence type="ECO:0000256" key="6">
    <source>
        <dbReference type="ARBA" id="ARBA00029555"/>
    </source>
</evidence>
<dbReference type="InterPro" id="IPR045860">
    <property type="entry name" value="Snake_toxin-like_sf"/>
</dbReference>
<dbReference type="PROSITE" id="PS50096">
    <property type="entry name" value="IQ"/>
    <property type="match status" value="1"/>
</dbReference>
<evidence type="ECO:0000259" key="8">
    <source>
        <dbReference type="Pfam" id="PF14738"/>
    </source>
</evidence>
<dbReference type="PANTHER" id="PTHR22455:SF10">
    <property type="entry name" value="CILIA- AND FLAGELLA-ASSOCIATED PROTEIN 91"/>
    <property type="match status" value="1"/>
</dbReference>
<dbReference type="GO" id="GO:0005930">
    <property type="term" value="C:axoneme"/>
    <property type="evidence" value="ECO:0007669"/>
    <property type="project" value="UniProtKB-SubCell"/>
</dbReference>
<evidence type="ECO:0000313" key="9">
    <source>
        <dbReference type="EMBL" id="CAF3821255.1"/>
    </source>
</evidence>
<comment type="similarity">
    <text evidence="5">Belongs to the CFAP91 family.</text>
</comment>
<proteinExistence type="inferred from homology"/>
<gene>
    <name evidence="9" type="ORF">JBS370_LOCUS16477</name>
</gene>
<dbReference type="InterPro" id="IPR026720">
    <property type="entry name" value="CFAP91"/>
</dbReference>
<dbReference type="InterPro" id="IPR032840">
    <property type="entry name" value="CFAP91_dom"/>
</dbReference>
<dbReference type="PANTHER" id="PTHR22455">
    <property type="entry name" value="CILIA- AND FLAGELLA-ASSOCIATED PROTEIN 91"/>
    <property type="match status" value="1"/>
</dbReference>
<keyword evidence="2" id="KW-0963">Cytoplasm</keyword>
<dbReference type="SUPFAM" id="SSF57302">
    <property type="entry name" value="Snake toxin-like"/>
    <property type="match status" value="1"/>
</dbReference>
<dbReference type="CDD" id="cd00117">
    <property type="entry name" value="TFP"/>
    <property type="match status" value="1"/>
</dbReference>
<evidence type="ECO:0000256" key="2">
    <source>
        <dbReference type="ARBA" id="ARBA00022490"/>
    </source>
</evidence>
<dbReference type="EMBL" id="CAJOBD010001659">
    <property type="protein sequence ID" value="CAF3821255.1"/>
    <property type="molecule type" value="Genomic_DNA"/>
</dbReference>
<evidence type="ECO:0000256" key="4">
    <source>
        <dbReference type="ARBA" id="ARBA00023273"/>
    </source>
</evidence>